<dbReference type="PROSITE" id="PS50002">
    <property type="entry name" value="SH3"/>
    <property type="match status" value="1"/>
</dbReference>
<accession>A0AAD5SI78</accession>
<evidence type="ECO:0000259" key="5">
    <source>
        <dbReference type="PROSITE" id="PS50002"/>
    </source>
</evidence>
<name>A0AAD5SI78_9FUNG</name>
<dbReference type="PRINTS" id="PR00452">
    <property type="entry name" value="SH3DOMAIN"/>
</dbReference>
<protein>
    <recommendedName>
        <fullName evidence="5">SH3 domain-containing protein</fullName>
    </recommendedName>
</protein>
<feature type="domain" description="SH3" evidence="5">
    <location>
        <begin position="301"/>
        <end position="360"/>
    </location>
</feature>
<dbReference type="InterPro" id="IPR001452">
    <property type="entry name" value="SH3_domain"/>
</dbReference>
<proteinExistence type="inferred from homology"/>
<gene>
    <name evidence="6" type="ORF">HK097_008498</name>
</gene>
<dbReference type="FunFam" id="2.30.30.40:FF:000100">
    <property type="entry name" value="SH3 domain-containing YSC84-like protein 1"/>
    <property type="match status" value="1"/>
</dbReference>
<dbReference type="SUPFAM" id="SSF50044">
    <property type="entry name" value="SH3-domain"/>
    <property type="match status" value="1"/>
</dbReference>
<dbReference type="InterPro" id="IPR033643">
    <property type="entry name" value="SYLF_SH3YL1-like"/>
</dbReference>
<dbReference type="SMART" id="SM00326">
    <property type="entry name" value="SH3"/>
    <property type="match status" value="1"/>
</dbReference>
<dbReference type="Gene3D" id="2.30.30.40">
    <property type="entry name" value="SH3 Domains"/>
    <property type="match status" value="1"/>
</dbReference>
<dbReference type="PANTHER" id="PTHR15629">
    <property type="entry name" value="SH3YL1 PROTEIN"/>
    <property type="match status" value="1"/>
</dbReference>
<keyword evidence="2 3" id="KW-0728">SH3 domain</keyword>
<dbReference type="EMBL" id="JADGJD010000050">
    <property type="protein sequence ID" value="KAJ3056009.1"/>
    <property type="molecule type" value="Genomic_DNA"/>
</dbReference>
<evidence type="ECO:0000256" key="1">
    <source>
        <dbReference type="ARBA" id="ARBA00007761"/>
    </source>
</evidence>
<organism evidence="6 7">
    <name type="scientific">Rhizophlyctis rosea</name>
    <dbReference type="NCBI Taxonomy" id="64517"/>
    <lineage>
        <taxon>Eukaryota</taxon>
        <taxon>Fungi</taxon>
        <taxon>Fungi incertae sedis</taxon>
        <taxon>Chytridiomycota</taxon>
        <taxon>Chytridiomycota incertae sedis</taxon>
        <taxon>Chytridiomycetes</taxon>
        <taxon>Rhizophlyctidales</taxon>
        <taxon>Rhizophlyctidaceae</taxon>
        <taxon>Rhizophlyctis</taxon>
    </lineage>
</organism>
<dbReference type="InterPro" id="IPR007461">
    <property type="entry name" value="Ysc84_actin-binding"/>
</dbReference>
<sequence length="360" mass="37070">MVNSPIPGDLTAECRKAAKIIEQFVKPEKGVGPDQLIPPHIIANAKGLAVLSVLKAGFLFSGRAGSGLVIARLDDGSWSAPSAIATAGMGMGGQIGAELTDFVIILNTKSAVKAFSHGGNVTLGGNLSVAAGPIGRNAEAGGAIGNFAAIYSYSKTRGLFAGVSIEGSAIIERKDANAAFYHRKVSAGELLTGAIPAPPAAEALYRALNRRATGGDPYDTYSAGGPTSGTGAGYSNSYQNQIAYMNQTQDRPASYGAYGTAVQPGGSSLHNSSGGGFLAAATQQQSTPAPYRASAPPPPTKRADTAIAQYDFAGERDGDLSFRKGDVIVVTQKTGSVNDWWTGRCNGREGMFPANYVTMQ</sequence>
<comment type="caution">
    <text evidence="6">The sequence shown here is derived from an EMBL/GenBank/DDBJ whole genome shotgun (WGS) entry which is preliminary data.</text>
</comment>
<keyword evidence="7" id="KW-1185">Reference proteome</keyword>
<dbReference type="AlphaFoldDB" id="A0AAD5SI78"/>
<dbReference type="CDD" id="cd11525">
    <property type="entry name" value="SYLF_SH3YL1_like"/>
    <property type="match status" value="1"/>
</dbReference>
<dbReference type="Pfam" id="PF04366">
    <property type="entry name" value="Ysc84"/>
    <property type="match status" value="1"/>
</dbReference>
<comment type="similarity">
    <text evidence="1">Belongs to the SH3YL1 family.</text>
</comment>
<dbReference type="InterPro" id="IPR051702">
    <property type="entry name" value="SH3_domain_YSC84-like"/>
</dbReference>
<feature type="region of interest" description="Disordered" evidence="4">
    <location>
        <begin position="282"/>
        <end position="302"/>
    </location>
</feature>
<evidence type="ECO:0000313" key="6">
    <source>
        <dbReference type="EMBL" id="KAJ3056009.1"/>
    </source>
</evidence>
<dbReference type="Proteomes" id="UP001212841">
    <property type="component" value="Unassembled WGS sequence"/>
</dbReference>
<dbReference type="PANTHER" id="PTHR15629:SF2">
    <property type="entry name" value="SH3 DOMAIN-CONTAINING YSC84-LIKE PROTEIN 1"/>
    <property type="match status" value="1"/>
</dbReference>
<dbReference type="Pfam" id="PF00018">
    <property type="entry name" value="SH3_1"/>
    <property type="match status" value="1"/>
</dbReference>
<evidence type="ECO:0000256" key="3">
    <source>
        <dbReference type="PROSITE-ProRule" id="PRU00192"/>
    </source>
</evidence>
<evidence type="ECO:0000256" key="2">
    <source>
        <dbReference type="ARBA" id="ARBA00022443"/>
    </source>
</evidence>
<dbReference type="InterPro" id="IPR036028">
    <property type="entry name" value="SH3-like_dom_sf"/>
</dbReference>
<dbReference type="GO" id="GO:0051666">
    <property type="term" value="P:actin cortical patch localization"/>
    <property type="evidence" value="ECO:0007669"/>
    <property type="project" value="UniProtKB-ARBA"/>
</dbReference>
<feature type="compositionally biased region" description="Low complexity" evidence="4">
    <location>
        <begin position="282"/>
        <end position="294"/>
    </location>
</feature>
<evidence type="ECO:0000256" key="4">
    <source>
        <dbReference type="SAM" id="MobiDB-lite"/>
    </source>
</evidence>
<dbReference type="GO" id="GO:0035091">
    <property type="term" value="F:phosphatidylinositol binding"/>
    <property type="evidence" value="ECO:0007669"/>
    <property type="project" value="TreeGrafter"/>
</dbReference>
<reference evidence="6" key="1">
    <citation type="submission" date="2020-05" db="EMBL/GenBank/DDBJ databases">
        <title>Phylogenomic resolution of chytrid fungi.</title>
        <authorList>
            <person name="Stajich J.E."/>
            <person name="Amses K."/>
            <person name="Simmons R."/>
            <person name="Seto K."/>
            <person name="Myers J."/>
            <person name="Bonds A."/>
            <person name="Quandt C.A."/>
            <person name="Barry K."/>
            <person name="Liu P."/>
            <person name="Grigoriev I."/>
            <person name="Longcore J.E."/>
            <person name="James T.Y."/>
        </authorList>
    </citation>
    <scope>NUCLEOTIDE SEQUENCE</scope>
    <source>
        <strain evidence="6">JEL0318</strain>
    </source>
</reference>
<evidence type="ECO:0000313" key="7">
    <source>
        <dbReference type="Proteomes" id="UP001212841"/>
    </source>
</evidence>